<evidence type="ECO:0000313" key="4">
    <source>
        <dbReference type="EMBL" id="AYE37556.1"/>
    </source>
</evidence>
<dbReference type="GO" id="GO:0006508">
    <property type="term" value="P:proteolysis"/>
    <property type="evidence" value="ECO:0007669"/>
    <property type="project" value="UniProtKB-KW"/>
</dbReference>
<feature type="domain" description="CAAX prenyl protease 2/Lysostaphin resistance protein A-like" evidence="3">
    <location>
        <begin position="249"/>
        <end position="349"/>
    </location>
</feature>
<dbReference type="EMBL" id="CP031933">
    <property type="protein sequence ID" value="AYE37556.1"/>
    <property type="molecule type" value="Genomic_DNA"/>
</dbReference>
<proteinExistence type="inferred from homology"/>
<dbReference type="RefSeq" id="WP_120141828.1">
    <property type="nucleotide sequence ID" value="NZ_CP031933.2"/>
</dbReference>
<feature type="transmembrane region" description="Helical" evidence="2">
    <location>
        <begin position="47"/>
        <end position="63"/>
    </location>
</feature>
<feature type="transmembrane region" description="Helical" evidence="2">
    <location>
        <begin position="210"/>
        <end position="227"/>
    </location>
</feature>
<feature type="transmembrane region" description="Helical" evidence="2">
    <location>
        <begin position="21"/>
        <end position="41"/>
    </location>
</feature>
<accession>A0A386PPG8</accession>
<keyword evidence="4" id="KW-0378">Hydrolase</keyword>
<keyword evidence="4" id="KW-0645">Protease</keyword>
<evidence type="ECO:0000313" key="5">
    <source>
        <dbReference type="Proteomes" id="UP000267208"/>
    </source>
</evidence>
<organism evidence="4 5">
    <name type="scientific">Companilactobacillus zhachilii</name>
    <dbReference type="NCBI Taxonomy" id="2304606"/>
    <lineage>
        <taxon>Bacteria</taxon>
        <taxon>Bacillati</taxon>
        <taxon>Bacillota</taxon>
        <taxon>Bacilli</taxon>
        <taxon>Lactobacillales</taxon>
        <taxon>Lactobacillaceae</taxon>
        <taxon>Companilactobacillus</taxon>
    </lineage>
</organism>
<sequence length="403" mass="46180">MNNNLEFSYNNRFPTNNKDKFYFILFKVQVILNALIIFSYSAVTKNLYLFGPIILNLLALYLKPNPDKILDRMNFIFQLFFQVFIIAESYYYLINVTMHLYNWNLPTSIGLWLVSMLVMYLPYMIVFYGRIRNKLLQLLTVFFTFEVIAMGASSIVTYGTILYFNPFIGLLTNSSFLGALIFLILTLTIMHHWNYEYPKMRLSQAASFKVMVPLLVISIWFIMWNAFGGGNTLLKSFFTFNFSGISFKPQFVLSGLEAGLAEELLFRYAFLTILLKAFQNNRYQIFYAAGISSLCFGLIHLGNISAGQSLGNTINQAIFAFGMGLLMCGVYLYTDLFYVPVIFHTLLDTLVFSVSGELMSGKVTIIDSLLTALETGLFVIVAILLLVAVYNRRNTSFNFKYSY</sequence>
<name>A0A386PPG8_9LACO</name>
<keyword evidence="4" id="KW-0482">Metalloprotease</keyword>
<comment type="similarity">
    <text evidence="1">Belongs to the UPF0177 family.</text>
</comment>
<feature type="transmembrane region" description="Helical" evidence="2">
    <location>
        <begin position="75"/>
        <end position="94"/>
    </location>
</feature>
<dbReference type="OrthoDB" id="2319903at2"/>
<reference evidence="5" key="1">
    <citation type="submission" date="2018-08" db="EMBL/GenBank/DDBJ databases">
        <title>Genome of Lactobacillus sp. HBUAS52074.</title>
        <authorList>
            <person name="Guo Z."/>
            <person name="Zhang Z.D."/>
        </authorList>
    </citation>
    <scope>NUCLEOTIDE SEQUENCE [LARGE SCALE GENOMIC DNA]</scope>
    <source>
        <strain evidence="5">HBUAS52074</strain>
    </source>
</reference>
<feature type="transmembrane region" description="Helical" evidence="2">
    <location>
        <begin position="318"/>
        <end position="343"/>
    </location>
</feature>
<evidence type="ECO:0000259" key="3">
    <source>
        <dbReference type="Pfam" id="PF02517"/>
    </source>
</evidence>
<feature type="transmembrane region" description="Helical" evidence="2">
    <location>
        <begin position="135"/>
        <end position="161"/>
    </location>
</feature>
<keyword evidence="2" id="KW-0472">Membrane</keyword>
<dbReference type="Proteomes" id="UP000267208">
    <property type="component" value="Chromosome"/>
</dbReference>
<gene>
    <name evidence="4" type="ORF">D1B17_02325</name>
</gene>
<feature type="transmembrane region" description="Helical" evidence="2">
    <location>
        <begin position="109"/>
        <end position="128"/>
    </location>
</feature>
<dbReference type="InterPro" id="IPR003675">
    <property type="entry name" value="Rce1/LyrA-like_dom"/>
</dbReference>
<protein>
    <submittedName>
        <fullName evidence="4">CPBP family intramembrane metalloprotease</fullName>
    </submittedName>
</protein>
<feature type="transmembrane region" description="Helical" evidence="2">
    <location>
        <begin position="167"/>
        <end position="189"/>
    </location>
</feature>
<dbReference type="GO" id="GO:0004175">
    <property type="term" value="F:endopeptidase activity"/>
    <property type="evidence" value="ECO:0007669"/>
    <property type="project" value="UniProtKB-ARBA"/>
</dbReference>
<keyword evidence="2" id="KW-0812">Transmembrane</keyword>
<feature type="transmembrane region" description="Helical" evidence="2">
    <location>
        <begin position="285"/>
        <end position="306"/>
    </location>
</feature>
<dbReference type="GO" id="GO:0008237">
    <property type="term" value="F:metallopeptidase activity"/>
    <property type="evidence" value="ECO:0007669"/>
    <property type="project" value="UniProtKB-KW"/>
</dbReference>
<dbReference type="GO" id="GO:0080120">
    <property type="term" value="P:CAAX-box protein maturation"/>
    <property type="evidence" value="ECO:0007669"/>
    <property type="project" value="UniProtKB-ARBA"/>
</dbReference>
<dbReference type="AlphaFoldDB" id="A0A386PPG8"/>
<dbReference type="KEGG" id="lzh:D1B17_02325"/>
<evidence type="ECO:0000256" key="1">
    <source>
        <dbReference type="ARBA" id="ARBA00009067"/>
    </source>
</evidence>
<evidence type="ECO:0000256" key="2">
    <source>
        <dbReference type="SAM" id="Phobius"/>
    </source>
</evidence>
<keyword evidence="5" id="KW-1185">Reference proteome</keyword>
<dbReference type="Pfam" id="PF02517">
    <property type="entry name" value="Rce1-like"/>
    <property type="match status" value="1"/>
</dbReference>
<keyword evidence="2" id="KW-1133">Transmembrane helix</keyword>
<feature type="transmembrane region" description="Helical" evidence="2">
    <location>
        <begin position="363"/>
        <end position="390"/>
    </location>
</feature>